<feature type="transmembrane region" description="Helical" evidence="1">
    <location>
        <begin position="49"/>
        <end position="75"/>
    </location>
</feature>
<dbReference type="EMBL" id="QGKY02000190">
    <property type="protein sequence ID" value="KAF2589555.1"/>
    <property type="molecule type" value="Genomic_DNA"/>
</dbReference>
<keyword evidence="1" id="KW-1133">Transmembrane helix</keyword>
<dbReference type="AlphaFoldDB" id="A0A8S9K578"/>
<evidence type="ECO:0000313" key="2">
    <source>
        <dbReference type="EMBL" id="KAF2589555.1"/>
    </source>
</evidence>
<accession>A0A8S9K578</accession>
<protein>
    <submittedName>
        <fullName evidence="2">Uncharacterized protein</fullName>
    </submittedName>
</protein>
<sequence length="189" mass="20834">MPPSSLACVYISEEACLISLSGGVDSLVEYTCLPSNGADIVIASLLTSLLASLLTSLLASLITSSLLEFLAYLFYFIQDWLDVVAEDVGRIVELIVWNVAVGLESELILIVERLIFLYFGCRRRIFAYWWKCQLQIHRIPMSMWKAILDKIGMDGVSGYVEAGSIEGFLIMEVGEAEVSVGCNTDNFAS</sequence>
<organism evidence="2">
    <name type="scientific">Brassica cretica</name>
    <name type="common">Mustard</name>
    <dbReference type="NCBI Taxonomy" id="69181"/>
    <lineage>
        <taxon>Eukaryota</taxon>
        <taxon>Viridiplantae</taxon>
        <taxon>Streptophyta</taxon>
        <taxon>Embryophyta</taxon>
        <taxon>Tracheophyta</taxon>
        <taxon>Spermatophyta</taxon>
        <taxon>Magnoliopsida</taxon>
        <taxon>eudicotyledons</taxon>
        <taxon>Gunneridae</taxon>
        <taxon>Pentapetalae</taxon>
        <taxon>rosids</taxon>
        <taxon>malvids</taxon>
        <taxon>Brassicales</taxon>
        <taxon>Brassicaceae</taxon>
        <taxon>Brassiceae</taxon>
        <taxon>Brassica</taxon>
    </lineage>
</organism>
<keyword evidence="1" id="KW-0472">Membrane</keyword>
<name>A0A8S9K578_BRACR</name>
<keyword evidence="1" id="KW-0812">Transmembrane</keyword>
<comment type="caution">
    <text evidence="2">The sequence shown here is derived from an EMBL/GenBank/DDBJ whole genome shotgun (WGS) entry which is preliminary data.</text>
</comment>
<proteinExistence type="predicted"/>
<evidence type="ECO:0000256" key="1">
    <source>
        <dbReference type="SAM" id="Phobius"/>
    </source>
</evidence>
<gene>
    <name evidence="2" type="ORF">F2Q70_00038333</name>
</gene>
<reference evidence="2" key="1">
    <citation type="submission" date="2019-12" db="EMBL/GenBank/DDBJ databases">
        <title>Genome sequencing and annotation of Brassica cretica.</title>
        <authorList>
            <person name="Studholme D.J."/>
            <person name="Sarris P.F."/>
        </authorList>
    </citation>
    <scope>NUCLEOTIDE SEQUENCE</scope>
    <source>
        <strain evidence="2">PFS-102/07</strain>
        <tissue evidence="2">Leaf</tissue>
    </source>
</reference>